<evidence type="ECO:0000313" key="2">
    <source>
        <dbReference type="Proteomes" id="UP001291623"/>
    </source>
</evidence>
<reference evidence="1" key="1">
    <citation type="submission" date="2023-12" db="EMBL/GenBank/DDBJ databases">
        <title>Genome assembly of Anisodus tanguticus.</title>
        <authorList>
            <person name="Wang Y.-J."/>
        </authorList>
    </citation>
    <scope>NUCLEOTIDE SEQUENCE</scope>
    <source>
        <strain evidence="1">KB-2021</strain>
        <tissue evidence="1">Leaf</tissue>
    </source>
</reference>
<proteinExistence type="predicted"/>
<accession>A0AAE1RT88</accession>
<name>A0AAE1RT88_9SOLA</name>
<dbReference type="AlphaFoldDB" id="A0AAE1RT88"/>
<keyword evidence="2" id="KW-1185">Reference proteome</keyword>
<comment type="caution">
    <text evidence="1">The sequence shown here is derived from an EMBL/GenBank/DDBJ whole genome shotgun (WGS) entry which is preliminary data.</text>
</comment>
<sequence>MIGLVNRLSLADNDIPSSIQSLRGNNFVFKLKLSSYNLKDGLENFTVTKLFRPDEELELQYTLHKEKEVK</sequence>
<dbReference type="EMBL" id="JAVYJV010000012">
    <property type="protein sequence ID" value="KAK4357463.1"/>
    <property type="molecule type" value="Genomic_DNA"/>
</dbReference>
<organism evidence="1 2">
    <name type="scientific">Anisodus tanguticus</name>
    <dbReference type="NCBI Taxonomy" id="243964"/>
    <lineage>
        <taxon>Eukaryota</taxon>
        <taxon>Viridiplantae</taxon>
        <taxon>Streptophyta</taxon>
        <taxon>Embryophyta</taxon>
        <taxon>Tracheophyta</taxon>
        <taxon>Spermatophyta</taxon>
        <taxon>Magnoliopsida</taxon>
        <taxon>eudicotyledons</taxon>
        <taxon>Gunneridae</taxon>
        <taxon>Pentapetalae</taxon>
        <taxon>asterids</taxon>
        <taxon>lamiids</taxon>
        <taxon>Solanales</taxon>
        <taxon>Solanaceae</taxon>
        <taxon>Solanoideae</taxon>
        <taxon>Hyoscyameae</taxon>
        <taxon>Anisodus</taxon>
    </lineage>
</organism>
<protein>
    <submittedName>
        <fullName evidence="1">Uncharacterized protein</fullName>
    </submittedName>
</protein>
<dbReference type="Proteomes" id="UP001291623">
    <property type="component" value="Unassembled WGS sequence"/>
</dbReference>
<gene>
    <name evidence="1" type="ORF">RND71_023073</name>
</gene>
<evidence type="ECO:0000313" key="1">
    <source>
        <dbReference type="EMBL" id="KAK4357463.1"/>
    </source>
</evidence>